<organism evidence="1 2">
    <name type="scientific">Endozoicomonas elysicola</name>
    <dbReference type="NCBI Taxonomy" id="305900"/>
    <lineage>
        <taxon>Bacteria</taxon>
        <taxon>Pseudomonadati</taxon>
        <taxon>Pseudomonadota</taxon>
        <taxon>Gammaproteobacteria</taxon>
        <taxon>Oceanospirillales</taxon>
        <taxon>Endozoicomonadaceae</taxon>
        <taxon>Endozoicomonas</taxon>
    </lineage>
</organism>
<gene>
    <name evidence="1" type="ORF">GV64_17040</name>
</gene>
<proteinExistence type="predicted"/>
<protein>
    <submittedName>
        <fullName evidence="1">Uncharacterized protein</fullName>
    </submittedName>
</protein>
<evidence type="ECO:0000313" key="2">
    <source>
        <dbReference type="Proteomes" id="UP000027997"/>
    </source>
</evidence>
<accession>A0A081KDH9</accession>
<dbReference type="AlphaFoldDB" id="A0A081KDH9"/>
<keyword evidence="2" id="KW-1185">Reference proteome</keyword>
<comment type="caution">
    <text evidence="1">The sequence shown here is derived from an EMBL/GenBank/DDBJ whole genome shotgun (WGS) entry which is preliminary data.</text>
</comment>
<sequence>MNLPYPCADSSIGKYQHTMYSYKRIFIQKQVNVSQVWPDRKGTDGHFAHVVRQLAEIDAKGRKIQQDSAAFMA</sequence>
<name>A0A081KDH9_9GAMM</name>
<dbReference type="Proteomes" id="UP000027997">
    <property type="component" value="Unassembled WGS sequence"/>
</dbReference>
<reference evidence="1 2" key="1">
    <citation type="submission" date="2014-06" db="EMBL/GenBank/DDBJ databases">
        <title>Whole Genome Sequences of Three Symbiotic Endozoicomonas Bacteria.</title>
        <authorList>
            <person name="Neave M.J."/>
            <person name="Apprill A."/>
            <person name="Voolstra C.R."/>
        </authorList>
    </citation>
    <scope>NUCLEOTIDE SEQUENCE [LARGE SCALE GENOMIC DNA]</scope>
    <source>
        <strain evidence="1 2">DSM 22380</strain>
    </source>
</reference>
<evidence type="ECO:0000313" key="1">
    <source>
        <dbReference type="EMBL" id="KEI72205.1"/>
    </source>
</evidence>
<dbReference type="STRING" id="305900.GV64_17040"/>
<dbReference type="EMBL" id="JOJP01000001">
    <property type="protein sequence ID" value="KEI72205.1"/>
    <property type="molecule type" value="Genomic_DNA"/>
</dbReference>